<sequence length="396" mass="44395">MEKKLPNVFVGAETGLIKGVSSADGSWANLNTIEKANRDLEVQCMCWGNEDQTEICFGRRNQTIQVISSSGNLIEEIDASTDEGHLVGLSKIDDMYMTCTSAGAVRLWENGACKAHKSIDAGPDVCRMRSHPRENNILATGGKENDLKVWDVERTSAPVFAAKNVRNDWLDLRVPVWISDLAFSPEDNTVITCTRHQQVRVYDLKSSQRRPAFDMTFTDQPLMALSLTSTEKQIVVGTSHGYMGLLDLRGKGVLVQAYKSFAGSVRCIQCHSSQPVVASCGLDRFLRIHRLNSKEPDHKIYLKSRLNCLLFSDANPFPEDVKTVRRSKNKKITVDNSGIADVENDALWDQLEVVGQKRKSEDEEKKKKKKKNKKEGELCDAKTQKRSKMKKSKKEA</sequence>
<evidence type="ECO:0000313" key="4">
    <source>
        <dbReference type="Proteomes" id="UP000014760"/>
    </source>
</evidence>
<dbReference type="EnsemblMetazoa" id="CapteT221486">
    <property type="protein sequence ID" value="CapteP221486"/>
    <property type="gene ID" value="CapteG221486"/>
</dbReference>
<reference evidence="3" key="3">
    <citation type="submission" date="2015-06" db="UniProtKB">
        <authorList>
            <consortium name="EnsemblMetazoa"/>
        </authorList>
    </citation>
    <scope>IDENTIFICATION</scope>
</reference>
<feature type="region of interest" description="Disordered" evidence="1">
    <location>
        <begin position="355"/>
        <end position="396"/>
    </location>
</feature>
<dbReference type="EMBL" id="KB309539">
    <property type="protein sequence ID" value="ELT93981.1"/>
    <property type="molecule type" value="Genomic_DNA"/>
</dbReference>
<dbReference type="SMART" id="SM00320">
    <property type="entry name" value="WD40"/>
    <property type="match status" value="4"/>
</dbReference>
<dbReference type="STRING" id="283909.R7TR62"/>
<dbReference type="CDD" id="cd22857">
    <property type="entry name" value="WDR74"/>
    <property type="match status" value="1"/>
</dbReference>
<protein>
    <submittedName>
        <fullName evidence="2 3">Uncharacterized protein</fullName>
    </submittedName>
</protein>
<dbReference type="Gene3D" id="2.130.10.10">
    <property type="entry name" value="YVTN repeat-like/Quinoprotein amine dehydrogenase"/>
    <property type="match status" value="2"/>
</dbReference>
<dbReference type="GO" id="GO:0005730">
    <property type="term" value="C:nucleolus"/>
    <property type="evidence" value="ECO:0007669"/>
    <property type="project" value="InterPro"/>
</dbReference>
<dbReference type="SUPFAM" id="SSF50978">
    <property type="entry name" value="WD40 repeat-like"/>
    <property type="match status" value="1"/>
</dbReference>
<reference evidence="2 4" key="2">
    <citation type="journal article" date="2013" name="Nature">
        <title>Insights into bilaterian evolution from three spiralian genomes.</title>
        <authorList>
            <person name="Simakov O."/>
            <person name="Marletaz F."/>
            <person name="Cho S.J."/>
            <person name="Edsinger-Gonzales E."/>
            <person name="Havlak P."/>
            <person name="Hellsten U."/>
            <person name="Kuo D.H."/>
            <person name="Larsson T."/>
            <person name="Lv J."/>
            <person name="Arendt D."/>
            <person name="Savage R."/>
            <person name="Osoegawa K."/>
            <person name="de Jong P."/>
            <person name="Grimwood J."/>
            <person name="Chapman J.A."/>
            <person name="Shapiro H."/>
            <person name="Aerts A."/>
            <person name="Otillar R.P."/>
            <person name="Terry A.Y."/>
            <person name="Boore J.L."/>
            <person name="Grigoriev I.V."/>
            <person name="Lindberg D.R."/>
            <person name="Seaver E.C."/>
            <person name="Weisblat D.A."/>
            <person name="Putnam N.H."/>
            <person name="Rokhsar D.S."/>
        </authorList>
    </citation>
    <scope>NUCLEOTIDE SEQUENCE</scope>
    <source>
        <strain evidence="2 4">I ESC-2004</strain>
    </source>
</reference>
<dbReference type="Proteomes" id="UP000014760">
    <property type="component" value="Unassembled WGS sequence"/>
</dbReference>
<name>R7TR62_CAPTE</name>
<accession>R7TR62</accession>
<dbReference type="InterPro" id="IPR036322">
    <property type="entry name" value="WD40_repeat_dom_sf"/>
</dbReference>
<feature type="compositionally biased region" description="Basic and acidic residues" evidence="1">
    <location>
        <begin position="374"/>
        <end position="383"/>
    </location>
</feature>
<proteinExistence type="predicted"/>
<dbReference type="EMBL" id="AMQN01012468">
    <property type="status" value="NOT_ANNOTATED_CDS"/>
    <property type="molecule type" value="Genomic_DNA"/>
</dbReference>
<dbReference type="InterPro" id="IPR037379">
    <property type="entry name" value="WDR74/Nsa1"/>
</dbReference>
<evidence type="ECO:0000313" key="2">
    <source>
        <dbReference type="EMBL" id="ELT93981.1"/>
    </source>
</evidence>
<dbReference type="PANTHER" id="PTHR16038">
    <property type="entry name" value="NOP SEVEN ASSOCIATED PROTEIN 1"/>
    <property type="match status" value="1"/>
</dbReference>
<dbReference type="GO" id="GO:0030687">
    <property type="term" value="C:preribosome, large subunit precursor"/>
    <property type="evidence" value="ECO:0007669"/>
    <property type="project" value="TreeGrafter"/>
</dbReference>
<reference evidence="4" key="1">
    <citation type="submission" date="2012-12" db="EMBL/GenBank/DDBJ databases">
        <authorList>
            <person name="Hellsten U."/>
            <person name="Grimwood J."/>
            <person name="Chapman J.A."/>
            <person name="Shapiro H."/>
            <person name="Aerts A."/>
            <person name="Otillar R.P."/>
            <person name="Terry A.Y."/>
            <person name="Boore J.L."/>
            <person name="Simakov O."/>
            <person name="Marletaz F."/>
            <person name="Cho S.-J."/>
            <person name="Edsinger-Gonzales E."/>
            <person name="Havlak P."/>
            <person name="Kuo D.-H."/>
            <person name="Larsson T."/>
            <person name="Lv J."/>
            <person name="Arendt D."/>
            <person name="Savage R."/>
            <person name="Osoegawa K."/>
            <person name="de Jong P."/>
            <person name="Lindberg D.R."/>
            <person name="Seaver E.C."/>
            <person name="Weisblat D.A."/>
            <person name="Putnam N.H."/>
            <person name="Grigoriev I.V."/>
            <person name="Rokhsar D.S."/>
        </authorList>
    </citation>
    <scope>NUCLEOTIDE SEQUENCE</scope>
    <source>
        <strain evidence="4">I ESC-2004</strain>
    </source>
</reference>
<organism evidence="2">
    <name type="scientific">Capitella teleta</name>
    <name type="common">Polychaete worm</name>
    <dbReference type="NCBI Taxonomy" id="283909"/>
    <lineage>
        <taxon>Eukaryota</taxon>
        <taxon>Metazoa</taxon>
        <taxon>Spiralia</taxon>
        <taxon>Lophotrochozoa</taxon>
        <taxon>Annelida</taxon>
        <taxon>Polychaeta</taxon>
        <taxon>Sedentaria</taxon>
        <taxon>Scolecida</taxon>
        <taxon>Capitellidae</taxon>
        <taxon>Capitella</taxon>
    </lineage>
</organism>
<feature type="compositionally biased region" description="Basic residues" evidence="1">
    <location>
        <begin position="384"/>
        <end position="396"/>
    </location>
</feature>
<dbReference type="EMBL" id="AMQN01012467">
    <property type="status" value="NOT_ANNOTATED_CDS"/>
    <property type="molecule type" value="Genomic_DNA"/>
</dbReference>
<dbReference type="OrthoDB" id="18388at2759"/>
<dbReference type="HOGENOM" id="CLU_033769_2_1_1"/>
<dbReference type="FunCoup" id="R7TR62">
    <property type="interactions" value="1027"/>
</dbReference>
<evidence type="ECO:0000313" key="3">
    <source>
        <dbReference type="EnsemblMetazoa" id="CapteP221486"/>
    </source>
</evidence>
<evidence type="ECO:0000256" key="1">
    <source>
        <dbReference type="SAM" id="MobiDB-lite"/>
    </source>
</evidence>
<dbReference type="GO" id="GO:0042273">
    <property type="term" value="P:ribosomal large subunit biogenesis"/>
    <property type="evidence" value="ECO:0007669"/>
    <property type="project" value="InterPro"/>
</dbReference>
<gene>
    <name evidence="2" type="ORF">CAPTEDRAFT_221486</name>
</gene>
<dbReference type="AlphaFoldDB" id="R7TR62"/>
<dbReference type="InterPro" id="IPR001680">
    <property type="entry name" value="WD40_rpt"/>
</dbReference>
<keyword evidence="4" id="KW-1185">Reference proteome</keyword>
<dbReference type="InterPro" id="IPR015943">
    <property type="entry name" value="WD40/YVTN_repeat-like_dom_sf"/>
</dbReference>
<dbReference type="Pfam" id="PF00400">
    <property type="entry name" value="WD40"/>
    <property type="match status" value="2"/>
</dbReference>
<dbReference type="PANTHER" id="PTHR16038:SF4">
    <property type="entry name" value="WD REPEAT-CONTAINING PROTEIN 74"/>
    <property type="match status" value="1"/>
</dbReference>
<dbReference type="OMA" id="KNVCRMR"/>